<dbReference type="PROSITE" id="PS51746">
    <property type="entry name" value="PPM_2"/>
    <property type="match status" value="1"/>
</dbReference>
<dbReference type="Proteomes" id="UP000053201">
    <property type="component" value="Unassembled WGS sequence"/>
</dbReference>
<evidence type="ECO:0000313" key="4">
    <source>
        <dbReference type="Proteomes" id="UP000053201"/>
    </source>
</evidence>
<feature type="compositionally biased region" description="Pro residues" evidence="1">
    <location>
        <begin position="487"/>
        <end position="497"/>
    </location>
</feature>
<dbReference type="PANTHER" id="PTHR13832:SF668">
    <property type="entry name" value="PROTEIN PHOSPHATASE 2C 39-RELATED"/>
    <property type="match status" value="1"/>
</dbReference>
<dbReference type="SUPFAM" id="SSF81606">
    <property type="entry name" value="PP2C-like"/>
    <property type="match status" value="1"/>
</dbReference>
<dbReference type="InParanoid" id="A0A0L0HDY8"/>
<dbReference type="Gene3D" id="3.60.40.10">
    <property type="entry name" value="PPM-type phosphatase domain"/>
    <property type="match status" value="1"/>
</dbReference>
<dbReference type="InterPro" id="IPR036457">
    <property type="entry name" value="PPM-type-like_dom_sf"/>
</dbReference>
<dbReference type="InterPro" id="IPR015655">
    <property type="entry name" value="PP2C"/>
</dbReference>
<evidence type="ECO:0000256" key="1">
    <source>
        <dbReference type="SAM" id="MobiDB-lite"/>
    </source>
</evidence>
<feature type="compositionally biased region" description="Polar residues" evidence="1">
    <location>
        <begin position="460"/>
        <end position="472"/>
    </location>
</feature>
<dbReference type="Pfam" id="PF00481">
    <property type="entry name" value="PP2C"/>
    <property type="match status" value="1"/>
</dbReference>
<sequence>MSVMGPTAPISLETLPAGSASPPTAPCPIPVPIPGLSSSGTLSGKDETNVKAECGSPQKKKLKLEGWEIDEEEPLVEDVAPAAEAEILVQGSPSHSVSWTVAAEKGYRKTFGESFPFDGRGRTPIHLELEDVHWPTQEDQVTGTKAKPTTTSGAHVFVLADGHGGVEAPRFFVGGATRVVRSLLESRSWEFDKEEDRVAFRTEIHTAFQILDASYASRKVEEYRRWMDAGSDGKARPVDDGCTLLVNVILNGWICNINVGDSRTVVGARRSAEEEAEAEAASLAFGLPPWTPVFSSSDHNMTHPVKIHHINSTGGQFVYPYGTLRTKSVQSTPCPPSRPYTELVGMRIYRPPTPQIRAVGVSHRRTLNLSATMGDLLFKVEPAVLSCIPDVEFIKLEKHRNYVVVAATDGVWDHMKIQNTEKQNEIIVDCVGGWLDGKWDQLSIQRESKTTSGMLADGIVNNSDPDSPSTLAGDSPFEEECDDPPQTMAPPSPSPLPPHRRLHLASRILVERERPEGLAALGSDGVCIHPDLYFPGQVRYDDATAYIIHLRGQL</sequence>
<feature type="region of interest" description="Disordered" evidence="1">
    <location>
        <begin position="14"/>
        <end position="59"/>
    </location>
</feature>
<gene>
    <name evidence="3" type="ORF">SPPG_05046</name>
</gene>
<organism evidence="3 4">
    <name type="scientific">Spizellomyces punctatus (strain DAOM BR117)</name>
    <dbReference type="NCBI Taxonomy" id="645134"/>
    <lineage>
        <taxon>Eukaryota</taxon>
        <taxon>Fungi</taxon>
        <taxon>Fungi incertae sedis</taxon>
        <taxon>Chytridiomycota</taxon>
        <taxon>Chytridiomycota incertae sedis</taxon>
        <taxon>Chytridiomycetes</taxon>
        <taxon>Spizellomycetales</taxon>
        <taxon>Spizellomycetaceae</taxon>
        <taxon>Spizellomyces</taxon>
    </lineage>
</organism>
<dbReference type="PANTHER" id="PTHR13832">
    <property type="entry name" value="PROTEIN PHOSPHATASE 2C"/>
    <property type="match status" value="1"/>
</dbReference>
<name>A0A0L0HDY8_SPIPD</name>
<dbReference type="VEuPathDB" id="FungiDB:SPPG_05046"/>
<proteinExistence type="predicted"/>
<protein>
    <recommendedName>
        <fullName evidence="2">PPM-type phosphatase domain-containing protein</fullName>
    </recommendedName>
</protein>
<feature type="compositionally biased region" description="Pro residues" evidence="1">
    <location>
        <begin position="23"/>
        <end position="33"/>
    </location>
</feature>
<dbReference type="AlphaFoldDB" id="A0A0L0HDY8"/>
<dbReference type="eggNOG" id="ENOG502S8F3">
    <property type="taxonomic scope" value="Eukaryota"/>
</dbReference>
<feature type="domain" description="PPM-type phosphatase" evidence="2">
    <location>
        <begin position="138"/>
        <end position="550"/>
    </location>
</feature>
<evidence type="ECO:0000313" key="3">
    <source>
        <dbReference type="EMBL" id="KNC99665.1"/>
    </source>
</evidence>
<reference evidence="3 4" key="1">
    <citation type="submission" date="2009-08" db="EMBL/GenBank/DDBJ databases">
        <title>The Genome Sequence of Spizellomyces punctatus strain DAOM BR117.</title>
        <authorList>
            <consortium name="The Broad Institute Genome Sequencing Platform"/>
            <person name="Russ C."/>
            <person name="Cuomo C."/>
            <person name="Shea T."/>
            <person name="Young S.K."/>
            <person name="Zeng Q."/>
            <person name="Koehrsen M."/>
            <person name="Haas B."/>
            <person name="Borodovsky M."/>
            <person name="Guigo R."/>
            <person name="Alvarado L."/>
            <person name="Berlin A."/>
            <person name="Bochicchio J."/>
            <person name="Borenstein D."/>
            <person name="Chapman S."/>
            <person name="Chen Z."/>
            <person name="Engels R."/>
            <person name="Freedman E."/>
            <person name="Gellesch M."/>
            <person name="Goldberg J."/>
            <person name="Griggs A."/>
            <person name="Gujja S."/>
            <person name="Heiman D."/>
            <person name="Hepburn T."/>
            <person name="Howarth C."/>
            <person name="Jen D."/>
            <person name="Larson L."/>
            <person name="Lewis B."/>
            <person name="Mehta T."/>
            <person name="Park D."/>
            <person name="Pearson M."/>
            <person name="Roberts A."/>
            <person name="Saif S."/>
            <person name="Shenoy N."/>
            <person name="Sisk P."/>
            <person name="Stolte C."/>
            <person name="Sykes S."/>
            <person name="Thomson T."/>
            <person name="Walk T."/>
            <person name="White J."/>
            <person name="Yandava C."/>
            <person name="Burger G."/>
            <person name="Gray M.W."/>
            <person name="Holland P.W.H."/>
            <person name="King N."/>
            <person name="Lang F.B.F."/>
            <person name="Roger A.J."/>
            <person name="Ruiz-Trillo I."/>
            <person name="Lander E."/>
            <person name="Nusbaum C."/>
        </authorList>
    </citation>
    <scope>NUCLEOTIDE SEQUENCE [LARGE SCALE GENOMIC DNA]</scope>
    <source>
        <strain evidence="3 4">DAOM BR117</strain>
    </source>
</reference>
<dbReference type="GO" id="GO:0004722">
    <property type="term" value="F:protein serine/threonine phosphatase activity"/>
    <property type="evidence" value="ECO:0007669"/>
    <property type="project" value="InterPro"/>
</dbReference>
<feature type="region of interest" description="Disordered" evidence="1">
    <location>
        <begin position="453"/>
        <end position="500"/>
    </location>
</feature>
<dbReference type="EMBL" id="KQ257457">
    <property type="protein sequence ID" value="KNC99665.1"/>
    <property type="molecule type" value="Genomic_DNA"/>
</dbReference>
<accession>A0A0L0HDY8</accession>
<dbReference type="RefSeq" id="XP_016607705.1">
    <property type="nucleotide sequence ID" value="XM_016753284.1"/>
</dbReference>
<dbReference type="InterPro" id="IPR001932">
    <property type="entry name" value="PPM-type_phosphatase-like_dom"/>
</dbReference>
<dbReference type="SMART" id="SM00332">
    <property type="entry name" value="PP2Cc"/>
    <property type="match status" value="1"/>
</dbReference>
<evidence type="ECO:0000259" key="2">
    <source>
        <dbReference type="PROSITE" id="PS51746"/>
    </source>
</evidence>
<keyword evidence="4" id="KW-1185">Reference proteome</keyword>
<dbReference type="OrthoDB" id="10025511at2759"/>
<dbReference type="GeneID" id="27688461"/>